<evidence type="ECO:0000313" key="2">
    <source>
        <dbReference type="EMBL" id="KPC62775.1"/>
    </source>
</evidence>
<dbReference type="AlphaFoldDB" id="A0A0N0XXX6"/>
<dbReference type="EMBL" id="LGKG01000136">
    <property type="protein sequence ID" value="KPC62775.1"/>
    <property type="molecule type" value="Genomic_DNA"/>
</dbReference>
<sequence>MSHADVVRACFASYLAQDRETMDRLPAEEFVFTSPLDDHIGKAAFFERCFPTAHRLRSQEILDAVPAGDDQVFVRYAYELKTGERHRNVEVLTVREGRITETQVYFGGQFPNGWQFPKGRRFPNG</sequence>
<comment type="caution">
    <text evidence="2">The sequence shown here is derived from an EMBL/GenBank/DDBJ whole genome shotgun (WGS) entry which is preliminary data.</text>
</comment>
<feature type="domain" description="SnoaL-like" evidence="1">
    <location>
        <begin position="7"/>
        <end position="101"/>
    </location>
</feature>
<dbReference type="InterPro" id="IPR032710">
    <property type="entry name" value="NTF2-like_dom_sf"/>
</dbReference>
<accession>A0A0N0XXX6</accession>
<evidence type="ECO:0000259" key="1">
    <source>
        <dbReference type="Pfam" id="PF12680"/>
    </source>
</evidence>
<gene>
    <name evidence="2" type="ORF">ADL29_17430</name>
</gene>
<dbReference type="InterPro" id="IPR037401">
    <property type="entry name" value="SnoaL-like"/>
</dbReference>
<dbReference type="Proteomes" id="UP000037982">
    <property type="component" value="Unassembled WGS sequence"/>
</dbReference>
<dbReference type="PATRIC" id="fig|66876.3.peg.3806"/>
<keyword evidence="3" id="KW-1185">Reference proteome</keyword>
<protein>
    <recommendedName>
        <fullName evidence="1">SnoaL-like domain-containing protein</fullName>
    </recommendedName>
</protein>
<organism evidence="2 3">
    <name type="scientific">Streptomyces chattanoogensis</name>
    <dbReference type="NCBI Taxonomy" id="66876"/>
    <lineage>
        <taxon>Bacteria</taxon>
        <taxon>Bacillati</taxon>
        <taxon>Actinomycetota</taxon>
        <taxon>Actinomycetes</taxon>
        <taxon>Kitasatosporales</taxon>
        <taxon>Streptomycetaceae</taxon>
        <taxon>Streptomyces</taxon>
    </lineage>
</organism>
<evidence type="ECO:0000313" key="3">
    <source>
        <dbReference type="Proteomes" id="UP000037982"/>
    </source>
</evidence>
<dbReference type="SUPFAM" id="SSF54427">
    <property type="entry name" value="NTF2-like"/>
    <property type="match status" value="1"/>
</dbReference>
<reference evidence="3" key="1">
    <citation type="submission" date="2015-07" db="EMBL/GenBank/DDBJ databases">
        <authorList>
            <person name="Ju K.-S."/>
            <person name="Doroghazi J.R."/>
            <person name="Metcalf W.W."/>
        </authorList>
    </citation>
    <scope>NUCLEOTIDE SEQUENCE [LARGE SCALE GENOMIC DNA]</scope>
    <source>
        <strain evidence="3">NRRL ISP-5002</strain>
    </source>
</reference>
<proteinExistence type="predicted"/>
<dbReference type="Pfam" id="PF12680">
    <property type="entry name" value="SnoaL_2"/>
    <property type="match status" value="1"/>
</dbReference>
<name>A0A0N0XXX6_9ACTN</name>
<dbReference type="Gene3D" id="3.10.450.50">
    <property type="match status" value="1"/>
</dbReference>
<dbReference type="RefSeq" id="WP_053924552.1">
    <property type="nucleotide sequence ID" value="NZ_LGKG01000136.1"/>
</dbReference>